<evidence type="ECO:0000313" key="1">
    <source>
        <dbReference type="EMBL" id="TNN70700.1"/>
    </source>
</evidence>
<dbReference type="AlphaFoldDB" id="A0A4Z2HYT5"/>
<protein>
    <submittedName>
        <fullName evidence="1">Uncharacterized protein</fullName>
    </submittedName>
</protein>
<accession>A0A4Z2HYT5</accession>
<organism evidence="1 2">
    <name type="scientific">Liparis tanakae</name>
    <name type="common">Tanaka's snailfish</name>
    <dbReference type="NCBI Taxonomy" id="230148"/>
    <lineage>
        <taxon>Eukaryota</taxon>
        <taxon>Metazoa</taxon>
        <taxon>Chordata</taxon>
        <taxon>Craniata</taxon>
        <taxon>Vertebrata</taxon>
        <taxon>Euteleostomi</taxon>
        <taxon>Actinopterygii</taxon>
        <taxon>Neopterygii</taxon>
        <taxon>Teleostei</taxon>
        <taxon>Neoteleostei</taxon>
        <taxon>Acanthomorphata</taxon>
        <taxon>Eupercaria</taxon>
        <taxon>Perciformes</taxon>
        <taxon>Cottioidei</taxon>
        <taxon>Cottales</taxon>
        <taxon>Liparidae</taxon>
        <taxon>Liparis</taxon>
    </lineage>
</organism>
<sequence length="63" mass="7038">MHHARQTVSDDDNNPLFTCTAQLDSSSGLQGTCQQQNEVSFKFTATSTSPLGEVKYKNDWYAH</sequence>
<keyword evidence="2" id="KW-1185">Reference proteome</keyword>
<comment type="caution">
    <text evidence="1">The sequence shown here is derived from an EMBL/GenBank/DDBJ whole genome shotgun (WGS) entry which is preliminary data.</text>
</comment>
<dbReference type="EMBL" id="SRLO01000160">
    <property type="protein sequence ID" value="TNN70700.1"/>
    <property type="molecule type" value="Genomic_DNA"/>
</dbReference>
<proteinExistence type="predicted"/>
<dbReference type="Proteomes" id="UP000314294">
    <property type="component" value="Unassembled WGS sequence"/>
</dbReference>
<name>A0A4Z2HYT5_9TELE</name>
<gene>
    <name evidence="1" type="ORF">EYF80_019137</name>
</gene>
<evidence type="ECO:0000313" key="2">
    <source>
        <dbReference type="Proteomes" id="UP000314294"/>
    </source>
</evidence>
<reference evidence="1 2" key="1">
    <citation type="submission" date="2019-03" db="EMBL/GenBank/DDBJ databases">
        <title>First draft genome of Liparis tanakae, snailfish: a comprehensive survey of snailfish specific genes.</title>
        <authorList>
            <person name="Kim W."/>
            <person name="Song I."/>
            <person name="Jeong J.-H."/>
            <person name="Kim D."/>
            <person name="Kim S."/>
            <person name="Ryu S."/>
            <person name="Song J.Y."/>
            <person name="Lee S.K."/>
        </authorList>
    </citation>
    <scope>NUCLEOTIDE SEQUENCE [LARGE SCALE GENOMIC DNA]</scope>
    <source>
        <tissue evidence="1">Muscle</tissue>
    </source>
</reference>